<accession>A0ABQ8S689</accession>
<reference evidence="1 2" key="1">
    <citation type="journal article" date="2022" name="Allergy">
        <title>Genome assembly and annotation of Periplaneta americana reveal a comprehensive cockroach allergen profile.</title>
        <authorList>
            <person name="Wang L."/>
            <person name="Xiong Q."/>
            <person name="Saelim N."/>
            <person name="Wang L."/>
            <person name="Nong W."/>
            <person name="Wan A.T."/>
            <person name="Shi M."/>
            <person name="Liu X."/>
            <person name="Cao Q."/>
            <person name="Hui J.H.L."/>
            <person name="Sookrung N."/>
            <person name="Leung T.F."/>
            <person name="Tungtrongchitr A."/>
            <person name="Tsui S.K.W."/>
        </authorList>
    </citation>
    <scope>NUCLEOTIDE SEQUENCE [LARGE SCALE GENOMIC DNA]</scope>
    <source>
        <strain evidence="1">PWHHKU_190912</strain>
    </source>
</reference>
<dbReference type="EMBL" id="JAJSOF020000033">
    <property type="protein sequence ID" value="KAJ4429430.1"/>
    <property type="molecule type" value="Genomic_DNA"/>
</dbReference>
<dbReference type="PANTHER" id="PTHR46060:SF1">
    <property type="entry name" value="MARINER MOS1 TRANSPOSASE-LIKE PROTEIN"/>
    <property type="match status" value="1"/>
</dbReference>
<evidence type="ECO:0000313" key="1">
    <source>
        <dbReference type="EMBL" id="KAJ4429430.1"/>
    </source>
</evidence>
<keyword evidence="2" id="KW-1185">Reference proteome</keyword>
<organism evidence="1 2">
    <name type="scientific">Periplaneta americana</name>
    <name type="common">American cockroach</name>
    <name type="synonym">Blatta americana</name>
    <dbReference type="NCBI Taxonomy" id="6978"/>
    <lineage>
        <taxon>Eukaryota</taxon>
        <taxon>Metazoa</taxon>
        <taxon>Ecdysozoa</taxon>
        <taxon>Arthropoda</taxon>
        <taxon>Hexapoda</taxon>
        <taxon>Insecta</taxon>
        <taxon>Pterygota</taxon>
        <taxon>Neoptera</taxon>
        <taxon>Polyneoptera</taxon>
        <taxon>Dictyoptera</taxon>
        <taxon>Blattodea</taxon>
        <taxon>Blattoidea</taxon>
        <taxon>Blattidae</taxon>
        <taxon>Blattinae</taxon>
        <taxon>Periplaneta</taxon>
    </lineage>
</organism>
<dbReference type="InterPro" id="IPR052709">
    <property type="entry name" value="Transposase-MT_Hybrid"/>
</dbReference>
<evidence type="ECO:0008006" key="3">
    <source>
        <dbReference type="Google" id="ProtNLM"/>
    </source>
</evidence>
<evidence type="ECO:0000313" key="2">
    <source>
        <dbReference type="Proteomes" id="UP001148838"/>
    </source>
</evidence>
<comment type="caution">
    <text evidence="1">The sequence shown here is derived from an EMBL/GenBank/DDBJ whole genome shotgun (WGS) entry which is preliminary data.</text>
</comment>
<sequence>MAGLCEGGNEPSGSLKAIYYTTVTRVGDVAAHQRRCVKLNSELWKAEERRHATDTSFQFCKIQLTRFISWYHDLHMLGDMNARVVCNLPVVCPGPAGPPGAVDPHRAAHPVRGPDAQCLPLRPADVDFELETEKRFAAAIEEKLPGGLHQELLQHDSARPHSANMTKAAIQELGWEVIPHPAYSPNLAPSDFHLFRSPSNSLQDGWMDEWTNDRWMDGRMMDGWMDGRIGWMDGWMVRDIRTGKPQNMTPSWNAEGMKFPKEMQ</sequence>
<proteinExistence type="predicted"/>
<name>A0ABQ8S689_PERAM</name>
<dbReference type="PANTHER" id="PTHR46060">
    <property type="entry name" value="MARINER MOS1 TRANSPOSASE-LIKE PROTEIN"/>
    <property type="match status" value="1"/>
</dbReference>
<protein>
    <recommendedName>
        <fullName evidence="3">Histone-lysine N-methyltransferase SETMAR</fullName>
    </recommendedName>
</protein>
<dbReference type="Gene3D" id="3.30.420.10">
    <property type="entry name" value="Ribonuclease H-like superfamily/Ribonuclease H"/>
    <property type="match status" value="1"/>
</dbReference>
<dbReference type="InterPro" id="IPR036397">
    <property type="entry name" value="RNaseH_sf"/>
</dbReference>
<gene>
    <name evidence="1" type="ORF">ANN_21599</name>
</gene>
<dbReference type="Proteomes" id="UP001148838">
    <property type="component" value="Unassembled WGS sequence"/>
</dbReference>